<gene>
    <name evidence="3" type="ORF">SAMN02746062_01940</name>
</gene>
<accession>A0A286EGT6</accession>
<evidence type="ECO:0000313" key="3">
    <source>
        <dbReference type="EMBL" id="SOD70039.1"/>
    </source>
</evidence>
<keyword evidence="1 3" id="KW-0489">Methyltransferase</keyword>
<dbReference type="AlphaFoldDB" id="A0A286EGT6"/>
<dbReference type="PANTHER" id="PTHR13090">
    <property type="entry name" value="ARGININE-HYDROXYLASE NDUFAF5, MITOCHONDRIAL"/>
    <property type="match status" value="1"/>
</dbReference>
<evidence type="ECO:0000256" key="1">
    <source>
        <dbReference type="ARBA" id="ARBA00022603"/>
    </source>
</evidence>
<dbReference type="PANTHER" id="PTHR13090:SF1">
    <property type="entry name" value="ARGININE-HYDROXYLASE NDUFAF5, MITOCHONDRIAL"/>
    <property type="match status" value="1"/>
</dbReference>
<dbReference type="EMBL" id="OCNF01000021">
    <property type="protein sequence ID" value="SOD70039.1"/>
    <property type="molecule type" value="Genomic_DNA"/>
</dbReference>
<dbReference type="GO" id="GO:0032259">
    <property type="term" value="P:methylation"/>
    <property type="evidence" value="ECO:0007669"/>
    <property type="project" value="UniProtKB-KW"/>
</dbReference>
<keyword evidence="4" id="KW-1185">Reference proteome</keyword>
<dbReference type="OrthoDB" id="9760689at2"/>
<reference evidence="3 4" key="1">
    <citation type="submission" date="2017-09" db="EMBL/GenBank/DDBJ databases">
        <authorList>
            <person name="Ehlers B."/>
            <person name="Leendertz F.H."/>
        </authorList>
    </citation>
    <scope>NUCLEOTIDE SEQUENCE [LARGE SCALE GENOMIC DNA]</scope>
    <source>
        <strain evidence="3 4">DSM 16848</strain>
    </source>
</reference>
<name>A0A286EGT6_9NEIS</name>
<dbReference type="InterPro" id="IPR029063">
    <property type="entry name" value="SAM-dependent_MTases_sf"/>
</dbReference>
<dbReference type="Gene3D" id="3.40.50.150">
    <property type="entry name" value="Vaccinia Virus protein VP39"/>
    <property type="match status" value="1"/>
</dbReference>
<dbReference type="InterPro" id="IPR050602">
    <property type="entry name" value="Malonyl-ACP_OMT"/>
</dbReference>
<dbReference type="Proteomes" id="UP000219669">
    <property type="component" value="Unassembled WGS sequence"/>
</dbReference>
<organism evidence="3 4">
    <name type="scientific">Alysiella filiformis DSM 16848</name>
    <dbReference type="NCBI Taxonomy" id="1120981"/>
    <lineage>
        <taxon>Bacteria</taxon>
        <taxon>Pseudomonadati</taxon>
        <taxon>Pseudomonadota</taxon>
        <taxon>Betaproteobacteria</taxon>
        <taxon>Neisseriales</taxon>
        <taxon>Neisseriaceae</taxon>
        <taxon>Alysiella</taxon>
    </lineage>
</organism>
<protein>
    <submittedName>
        <fullName evidence="3">Malonyl-CoA O-methyltransferase</fullName>
    </submittedName>
</protein>
<dbReference type="RefSeq" id="WP_097114911.1">
    <property type="nucleotide sequence ID" value="NZ_CP083931.1"/>
</dbReference>
<dbReference type="SUPFAM" id="SSF53335">
    <property type="entry name" value="S-adenosyl-L-methionine-dependent methyltransferases"/>
    <property type="match status" value="1"/>
</dbReference>
<evidence type="ECO:0000256" key="2">
    <source>
        <dbReference type="ARBA" id="ARBA00022679"/>
    </source>
</evidence>
<dbReference type="GO" id="GO:0008168">
    <property type="term" value="F:methyltransferase activity"/>
    <property type="evidence" value="ECO:0007669"/>
    <property type="project" value="UniProtKB-KW"/>
</dbReference>
<keyword evidence="2 3" id="KW-0808">Transferase</keyword>
<proteinExistence type="predicted"/>
<evidence type="ECO:0000313" key="4">
    <source>
        <dbReference type="Proteomes" id="UP000219669"/>
    </source>
</evidence>
<sequence>MSNQPYFLHHHLAEQADSRLAIVRHTPKHIILVGADGDFSRQKLAARYPQAKFSEYDPHPERLQHAAAQRQHGLLHKITGKHIAQHAQSPQDRLPEHHADMLWSNLNLVWADDLPATLSNWSQALQKDGLLFFTHFGADSLPEIRQIIDAPHFLLRDMHDVGDMLFHHGFYDPIMDTAQLHLDYENFATLQHDLQFTGLWRSLNVANADQAWQTLRHAWDKGALRQISVEILHGHAIKKTVLPENEHVLQFYPRKMP</sequence>